<gene>
    <name evidence="1" type="ORF">KL86DYS2_20089</name>
</gene>
<evidence type="ECO:0000313" key="1">
    <source>
        <dbReference type="EMBL" id="SBW10458.1"/>
    </source>
</evidence>
<dbReference type="AlphaFoldDB" id="A0A212KFR0"/>
<name>A0A212KFR0_9BACT</name>
<dbReference type="EMBL" id="FLUL01000002">
    <property type="protein sequence ID" value="SBW10458.1"/>
    <property type="molecule type" value="Genomic_DNA"/>
</dbReference>
<evidence type="ECO:0008006" key="2">
    <source>
        <dbReference type="Google" id="ProtNLM"/>
    </source>
</evidence>
<proteinExistence type="predicted"/>
<reference evidence="1" key="1">
    <citation type="submission" date="2016-04" db="EMBL/GenBank/DDBJ databases">
        <authorList>
            <person name="Evans L.H."/>
            <person name="Alamgir A."/>
            <person name="Owens N."/>
            <person name="Weber N.D."/>
            <person name="Virtaneva K."/>
            <person name="Barbian K."/>
            <person name="Babar A."/>
            <person name="Rosenke K."/>
        </authorList>
    </citation>
    <scope>NUCLEOTIDE SEQUENCE</scope>
    <source>
        <strain evidence="1">86-2</strain>
    </source>
</reference>
<sequence length="75" mass="8232">MTQASGNHWVKRYQNAGIPGLYTRLGQGCKPLIIDADKESVLAAIKADRQNVQAAKAAWEALSGKSVSRLTFQRF</sequence>
<organism evidence="1">
    <name type="scientific">uncultured Dysgonomonas sp</name>
    <dbReference type="NCBI Taxonomy" id="206096"/>
    <lineage>
        <taxon>Bacteria</taxon>
        <taxon>Pseudomonadati</taxon>
        <taxon>Bacteroidota</taxon>
        <taxon>Bacteroidia</taxon>
        <taxon>Bacteroidales</taxon>
        <taxon>Dysgonomonadaceae</taxon>
        <taxon>Dysgonomonas</taxon>
        <taxon>environmental samples</taxon>
    </lineage>
</organism>
<protein>
    <recommendedName>
        <fullName evidence="2">DNA-binding domain-containing protein</fullName>
    </recommendedName>
</protein>
<accession>A0A212KFR0</accession>
<dbReference type="RefSeq" id="WP_296952677.1">
    <property type="nucleotide sequence ID" value="NZ_LT599021.1"/>
</dbReference>